<feature type="transmembrane region" description="Helical" evidence="1">
    <location>
        <begin position="385"/>
        <end position="405"/>
    </location>
</feature>
<feature type="transmembrane region" description="Helical" evidence="1">
    <location>
        <begin position="417"/>
        <end position="439"/>
    </location>
</feature>
<feature type="transmembrane region" description="Helical" evidence="1">
    <location>
        <begin position="21"/>
        <end position="39"/>
    </location>
</feature>
<feature type="transmembrane region" description="Helical" evidence="1">
    <location>
        <begin position="236"/>
        <end position="255"/>
    </location>
</feature>
<feature type="transmembrane region" description="Helical" evidence="1">
    <location>
        <begin position="174"/>
        <end position="192"/>
    </location>
</feature>
<keyword evidence="1" id="KW-0812">Transmembrane</keyword>
<evidence type="ECO:0000313" key="3">
    <source>
        <dbReference type="Proteomes" id="UP001301012"/>
    </source>
</evidence>
<feature type="transmembrane region" description="Helical" evidence="1">
    <location>
        <begin position="307"/>
        <end position="329"/>
    </location>
</feature>
<dbReference type="EMBL" id="JASKYM010000002">
    <property type="protein sequence ID" value="MDK2563344.1"/>
    <property type="molecule type" value="Genomic_DNA"/>
</dbReference>
<feature type="transmembrane region" description="Helical" evidence="1">
    <location>
        <begin position="93"/>
        <end position="110"/>
    </location>
</feature>
<proteinExistence type="predicted"/>
<protein>
    <recommendedName>
        <fullName evidence="4">Nucleoside recognition GATE domain-containing membrane protein YjiH</fullName>
    </recommendedName>
</protein>
<dbReference type="RefSeq" id="WP_284132288.1">
    <property type="nucleotide sequence ID" value="NZ_JASKYM010000002.1"/>
</dbReference>
<comment type="caution">
    <text evidence="2">The sequence shown here is derived from an EMBL/GenBank/DDBJ whole genome shotgun (WGS) entry which is preliminary data.</text>
</comment>
<keyword evidence="1" id="KW-1133">Transmembrane helix</keyword>
<name>A0ABT7E8T9_9FIRM</name>
<evidence type="ECO:0000256" key="1">
    <source>
        <dbReference type="SAM" id="Phobius"/>
    </source>
</evidence>
<sequence length="444" mass="51402">MEVVSKRHEKEENVDSDFIDILKLIIYSSIGIFVFFIPIKLNGQSITLIYHIAYKLQSDLRPFLQICIIVYAIIGCLKPILENKKKKIIQSNIFLYIRMFSILIIVNVFYGKNTIMFLDDDILLLIDELVLNVATVLPLSAIFITFLLDYGFLDIVESYFHNTMKKNFKLSGKTIVNILIYICTDCFCGMFVTNKLYKTGKIRYNEACIIILDFSIMSIPMVSYMSKELNVDKIDIIIVSTITLIITNMILSRIYPLSKKKKSYCMKTNYRETIHKSDKLKNGIKKYLKNKNNKNIIKTIIDNLEEAISVIINLIPELVMILYLGNIILNSDIILELSKYIFYPLTEIFKIADKGEISLFGINLFYNGIIGIENVSNYTQYSTKFLIGTLAVTSCTSLSSNMVYIKNTDISITKKEFLVSYTQRIITIVFIYSIMYYFYRGYMM</sequence>
<feature type="transmembrane region" description="Helical" evidence="1">
    <location>
        <begin position="63"/>
        <end position="81"/>
    </location>
</feature>
<accession>A0ABT7E8T9</accession>
<evidence type="ECO:0000313" key="2">
    <source>
        <dbReference type="EMBL" id="MDK2563344.1"/>
    </source>
</evidence>
<gene>
    <name evidence="2" type="ORF">QOZ84_07265</name>
</gene>
<reference evidence="2 3" key="1">
    <citation type="submission" date="2023-05" db="EMBL/GenBank/DDBJ databases">
        <title>Rombocin, a short stable natural nisin variant, displays selective antimicrobial activity against Listeria monocytogenes and employs dual mode of action to kill target bacterial strains.</title>
        <authorList>
            <person name="Wambui J."/>
            <person name="Stephan R."/>
            <person name="Kuipers O.P."/>
        </authorList>
    </citation>
    <scope>NUCLEOTIDE SEQUENCE [LARGE SCALE GENOMIC DNA]</scope>
    <source>
        <strain evidence="2 3">RC002</strain>
    </source>
</reference>
<feature type="transmembrane region" description="Helical" evidence="1">
    <location>
        <begin position="130"/>
        <end position="153"/>
    </location>
</feature>
<evidence type="ECO:0008006" key="4">
    <source>
        <dbReference type="Google" id="ProtNLM"/>
    </source>
</evidence>
<keyword evidence="3" id="KW-1185">Reference proteome</keyword>
<dbReference type="Proteomes" id="UP001301012">
    <property type="component" value="Unassembled WGS sequence"/>
</dbReference>
<keyword evidence="1" id="KW-0472">Membrane</keyword>
<organism evidence="2 3">
    <name type="scientific">Romboutsia sedimentorum</name>
    <dbReference type="NCBI Taxonomy" id="1368474"/>
    <lineage>
        <taxon>Bacteria</taxon>
        <taxon>Bacillati</taxon>
        <taxon>Bacillota</taxon>
        <taxon>Clostridia</taxon>
        <taxon>Peptostreptococcales</taxon>
        <taxon>Peptostreptococcaceae</taxon>
        <taxon>Romboutsia</taxon>
    </lineage>
</organism>